<proteinExistence type="predicted"/>
<dbReference type="Pfam" id="PF00496">
    <property type="entry name" value="SBP_bac_5"/>
    <property type="match status" value="1"/>
</dbReference>
<gene>
    <name evidence="3" type="ORF">KIN34_00700</name>
</gene>
<dbReference type="InterPro" id="IPR000914">
    <property type="entry name" value="SBP_5_dom"/>
</dbReference>
<keyword evidence="1" id="KW-0732">Signal</keyword>
<name>A0ABS5TUL6_9CELL</name>
<dbReference type="Proteomes" id="UP000722125">
    <property type="component" value="Unassembled WGS sequence"/>
</dbReference>
<sequence length="622" mass="66624">MRINRKVAFAAIAAVSALSLAACSSDGGNADDDATGDGDNAGISQDTSVNIAWNQPFYSANGTSITGNATANNVILYMLNSGFNYYDEDLNLVQDTSFGSYEKVSDDPLTIKYTFADTAKWSDGVAAGPADLLLEWAAQSGKFNNVEAETDPETGEITNQDELDAGVYFDAASPAVALIEETPVIEGNSITMTYTKPFADWETAIGVNLPAHVVAQRALGIEDGAEAADALVKAIQDNDTASVSKISKVWSTDFNYASMPAEADANLLVTSGAYTITDFVKDQYITLTANPDYEGEHKAAINKVTVRYNGDPMGQVTALQNGEVDLINPQATADLLTAVQKLDGVEVATGAEGTYEHVDLQFANGGPFDPKSYGGDAAKALKVRQAFLKTIPRQDIVDKLVTPLDPTMTTTRDSFTQVPGSPMYDGIVGANGQSDEYGTVDVDAAKSLLSEAGAKDVTVRVLFDPNNTRRQNEFELIKASAEQAGFKVVPYEVQTDWGTDLSNATDFYDAALFGWQSTSTAVTESDANYRTGATNNFYGYSNKTVDAEFDKLQVETDPAAQEEILSNVEAELVKDAFGVTIFQFPGVTAWNPEKISNVSKLTIAPTIFYGFWNWTAGEAASE</sequence>
<feature type="domain" description="Solute-binding protein family 5" evidence="2">
    <location>
        <begin position="102"/>
        <end position="519"/>
    </location>
</feature>
<evidence type="ECO:0000313" key="4">
    <source>
        <dbReference type="Proteomes" id="UP000722125"/>
    </source>
</evidence>
<accession>A0ABS5TUL6</accession>
<dbReference type="InterPro" id="IPR039424">
    <property type="entry name" value="SBP_5"/>
</dbReference>
<protein>
    <submittedName>
        <fullName evidence="3">ABC transporter family substrate-binding protein</fullName>
    </submittedName>
</protein>
<feature type="signal peptide" evidence="1">
    <location>
        <begin position="1"/>
        <end position="21"/>
    </location>
</feature>
<evidence type="ECO:0000313" key="3">
    <source>
        <dbReference type="EMBL" id="MBT0992810.1"/>
    </source>
</evidence>
<dbReference type="Gene3D" id="3.90.76.10">
    <property type="entry name" value="Dipeptide-binding Protein, Domain 1"/>
    <property type="match status" value="1"/>
</dbReference>
<evidence type="ECO:0000259" key="2">
    <source>
        <dbReference type="Pfam" id="PF00496"/>
    </source>
</evidence>
<dbReference type="RefSeq" id="WP_214345814.1">
    <property type="nucleotide sequence ID" value="NZ_JAHBOH010000001.1"/>
</dbReference>
<reference evidence="3 4" key="1">
    <citation type="submission" date="2021-05" db="EMBL/GenBank/DDBJ databases">
        <title>Description of Cellulomonas sp. DKR-3 sp. nov.</title>
        <authorList>
            <person name="Dahal R.H."/>
            <person name="Chaudhary D.K."/>
        </authorList>
    </citation>
    <scope>NUCLEOTIDE SEQUENCE [LARGE SCALE GENOMIC DNA]</scope>
    <source>
        <strain evidence="3 4">DKR-3</strain>
    </source>
</reference>
<dbReference type="Gene3D" id="3.10.105.10">
    <property type="entry name" value="Dipeptide-binding Protein, Domain 3"/>
    <property type="match status" value="1"/>
</dbReference>
<comment type="caution">
    <text evidence="3">The sequence shown here is derived from an EMBL/GenBank/DDBJ whole genome shotgun (WGS) entry which is preliminary data.</text>
</comment>
<dbReference type="CDD" id="cd08501">
    <property type="entry name" value="PBP2_Lpqw"/>
    <property type="match status" value="1"/>
</dbReference>
<dbReference type="Gene3D" id="3.40.190.10">
    <property type="entry name" value="Periplasmic binding protein-like II"/>
    <property type="match status" value="1"/>
</dbReference>
<keyword evidence="4" id="KW-1185">Reference proteome</keyword>
<dbReference type="PANTHER" id="PTHR30290:SF65">
    <property type="entry name" value="MONOACYL PHOSPHATIDYLINOSITOL TETRAMANNOSIDE-BINDING PROTEIN LPQW-RELATED"/>
    <property type="match status" value="1"/>
</dbReference>
<dbReference type="EMBL" id="JAHBOH010000001">
    <property type="protein sequence ID" value="MBT0992810.1"/>
    <property type="molecule type" value="Genomic_DNA"/>
</dbReference>
<dbReference type="PANTHER" id="PTHR30290">
    <property type="entry name" value="PERIPLASMIC BINDING COMPONENT OF ABC TRANSPORTER"/>
    <property type="match status" value="1"/>
</dbReference>
<organism evidence="3 4">
    <name type="scientific">Cellulomonas fulva</name>
    <dbReference type="NCBI Taxonomy" id="2835530"/>
    <lineage>
        <taxon>Bacteria</taxon>
        <taxon>Bacillati</taxon>
        <taxon>Actinomycetota</taxon>
        <taxon>Actinomycetes</taxon>
        <taxon>Micrococcales</taxon>
        <taxon>Cellulomonadaceae</taxon>
        <taxon>Cellulomonas</taxon>
    </lineage>
</organism>
<dbReference type="PIRSF" id="PIRSF002741">
    <property type="entry name" value="MppA"/>
    <property type="match status" value="1"/>
</dbReference>
<feature type="chain" id="PRO_5046858630" evidence="1">
    <location>
        <begin position="22"/>
        <end position="622"/>
    </location>
</feature>
<dbReference type="InterPro" id="IPR030678">
    <property type="entry name" value="Peptide/Ni-bd"/>
</dbReference>
<evidence type="ECO:0000256" key="1">
    <source>
        <dbReference type="SAM" id="SignalP"/>
    </source>
</evidence>
<dbReference type="PROSITE" id="PS51257">
    <property type="entry name" value="PROKAR_LIPOPROTEIN"/>
    <property type="match status" value="1"/>
</dbReference>
<dbReference type="SUPFAM" id="SSF53850">
    <property type="entry name" value="Periplasmic binding protein-like II"/>
    <property type="match status" value="1"/>
</dbReference>